<feature type="transmembrane region" description="Helical" evidence="2">
    <location>
        <begin position="289"/>
        <end position="313"/>
    </location>
</feature>
<protein>
    <recommendedName>
        <fullName evidence="5">Transmembrane protein</fullName>
    </recommendedName>
</protein>
<feature type="region of interest" description="Disordered" evidence="1">
    <location>
        <begin position="128"/>
        <end position="151"/>
    </location>
</feature>
<feature type="compositionally biased region" description="Polar residues" evidence="1">
    <location>
        <begin position="134"/>
        <end position="151"/>
    </location>
</feature>
<gene>
    <name evidence="3" type="ORF">CSUI_005633</name>
</gene>
<evidence type="ECO:0000256" key="2">
    <source>
        <dbReference type="SAM" id="Phobius"/>
    </source>
</evidence>
<evidence type="ECO:0000256" key="1">
    <source>
        <dbReference type="SAM" id="MobiDB-lite"/>
    </source>
</evidence>
<feature type="transmembrane region" description="Helical" evidence="2">
    <location>
        <begin position="253"/>
        <end position="277"/>
    </location>
</feature>
<name>A0A2C6KJ50_9APIC</name>
<dbReference type="Proteomes" id="UP000221165">
    <property type="component" value="Unassembled WGS sequence"/>
</dbReference>
<feature type="region of interest" description="Disordered" evidence="1">
    <location>
        <begin position="1"/>
        <end position="32"/>
    </location>
</feature>
<dbReference type="RefSeq" id="XP_067922218.1">
    <property type="nucleotide sequence ID" value="XM_068065803.1"/>
</dbReference>
<feature type="transmembrane region" description="Helical" evidence="2">
    <location>
        <begin position="70"/>
        <end position="90"/>
    </location>
</feature>
<reference evidence="3 4" key="1">
    <citation type="journal article" date="2017" name="Int. J. Parasitol.">
        <title>The genome of the protozoan parasite Cystoisospora suis and a reverse vaccinology approach to identify vaccine candidates.</title>
        <authorList>
            <person name="Palmieri N."/>
            <person name="Shrestha A."/>
            <person name="Ruttkowski B."/>
            <person name="Beck T."/>
            <person name="Vogl C."/>
            <person name="Tomley F."/>
            <person name="Blake D.P."/>
            <person name="Joachim A."/>
        </authorList>
    </citation>
    <scope>NUCLEOTIDE SEQUENCE [LARGE SCALE GENOMIC DNA]</scope>
    <source>
        <strain evidence="3 4">Wien I</strain>
    </source>
</reference>
<keyword evidence="2" id="KW-0472">Membrane</keyword>
<dbReference type="VEuPathDB" id="ToxoDB:CSUI_005633"/>
<keyword evidence="4" id="KW-1185">Reference proteome</keyword>
<dbReference type="GeneID" id="94429014"/>
<sequence length="339" mass="36553">MHDPEKASQSGVEQEGRPMPRSGISLGKVSVARERGATVEGEITSRTRAAASRKRSQNYRRRLSSNLPTVLKAAAAVGLLLVSLLTARLITCFNSLRSRHAGPREVFSGVTSRKLAKRPTGELIPLVAADGGESQDSSPEPSSLGFRTQVPNNPMTDPWCLDSVRVYEAGLRPPRQEVESAAAPSQEKVIPVTAKRPAQELLYVTVVTGEDEEESAASLYRVVMPTTPVPTGTTRPQAIQFLDRARRLWWSNLASFLILGLVVSAILSGAACVAREIAVSETDTFDSRFVIPGLVLLGVGTLVLIAAGINTLVSERKRAASQHTISARKRESSQHGERT</sequence>
<evidence type="ECO:0000313" key="3">
    <source>
        <dbReference type="EMBL" id="PHJ20530.1"/>
    </source>
</evidence>
<dbReference type="EMBL" id="MIGC01002727">
    <property type="protein sequence ID" value="PHJ20530.1"/>
    <property type="molecule type" value="Genomic_DNA"/>
</dbReference>
<dbReference type="AlphaFoldDB" id="A0A2C6KJ50"/>
<evidence type="ECO:0000313" key="4">
    <source>
        <dbReference type="Proteomes" id="UP000221165"/>
    </source>
</evidence>
<organism evidence="3 4">
    <name type="scientific">Cystoisospora suis</name>
    <dbReference type="NCBI Taxonomy" id="483139"/>
    <lineage>
        <taxon>Eukaryota</taxon>
        <taxon>Sar</taxon>
        <taxon>Alveolata</taxon>
        <taxon>Apicomplexa</taxon>
        <taxon>Conoidasida</taxon>
        <taxon>Coccidia</taxon>
        <taxon>Eucoccidiorida</taxon>
        <taxon>Eimeriorina</taxon>
        <taxon>Sarcocystidae</taxon>
        <taxon>Cystoisospora</taxon>
    </lineage>
</organism>
<proteinExistence type="predicted"/>
<evidence type="ECO:0008006" key="5">
    <source>
        <dbReference type="Google" id="ProtNLM"/>
    </source>
</evidence>
<keyword evidence="2" id="KW-1133">Transmembrane helix</keyword>
<comment type="caution">
    <text evidence="3">The sequence shown here is derived from an EMBL/GenBank/DDBJ whole genome shotgun (WGS) entry which is preliminary data.</text>
</comment>
<keyword evidence="2" id="KW-0812">Transmembrane</keyword>
<accession>A0A2C6KJ50</accession>